<gene>
    <name evidence="1" type="ORF">AHTJR_02390</name>
</gene>
<dbReference type="EMBL" id="CP038009">
    <property type="protein sequence ID" value="QBQ15201.1"/>
    <property type="molecule type" value="Genomic_DNA"/>
</dbReference>
<accession>A0A4P7B232</accession>
<sequence length="163" mass="18902">MSDIEKAIFKAKLELETITPEEIQRWAIETLEKNPSNDLALEICFLSTPEQVVSYFKQLSQTEIYTYLTETTIKHLLVDYMLKKLNLVKVQNDLFPFLQKILIFSKFLSISNLAEMLNFYDLNLYSSLEGYAPSEPEVVFQELLADLETFCSETSNQESSNNF</sequence>
<dbReference type="Proteomes" id="UP000294395">
    <property type="component" value="Chromosome"/>
</dbReference>
<evidence type="ECO:0000313" key="1">
    <source>
        <dbReference type="EMBL" id="QBQ15201.1"/>
    </source>
</evidence>
<proteinExistence type="predicted"/>
<evidence type="ECO:0000313" key="2">
    <source>
        <dbReference type="Proteomes" id="UP000294395"/>
    </source>
</evidence>
<organism evidence="1 2">
    <name type="scientific">Acinetobacter haemolyticus</name>
    <dbReference type="NCBI Taxonomy" id="29430"/>
    <lineage>
        <taxon>Bacteria</taxon>
        <taxon>Pseudomonadati</taxon>
        <taxon>Pseudomonadota</taxon>
        <taxon>Gammaproteobacteria</taxon>
        <taxon>Moraxellales</taxon>
        <taxon>Moraxellaceae</taxon>
        <taxon>Acinetobacter</taxon>
    </lineage>
</organism>
<name>A0A4P7B232_ACIHA</name>
<dbReference type="RefSeq" id="WP_134251468.1">
    <property type="nucleotide sequence ID" value="NZ_CP038009.1"/>
</dbReference>
<protein>
    <submittedName>
        <fullName evidence="1">Uncharacterized protein</fullName>
    </submittedName>
</protein>
<dbReference type="AlphaFoldDB" id="A0A4P7B232"/>
<reference evidence="1 2" key="1">
    <citation type="submission" date="2019-03" db="EMBL/GenBank/DDBJ databases">
        <title>Complete genome sequence of two outbreak-associated Acinetobacter haemolyticus strains.</title>
        <authorList>
            <person name="Bai L."/>
            <person name="Zhang S.-C."/>
            <person name="Deng Y."/>
            <person name="Song C.-C."/>
            <person name="Kang G.-B."/>
            <person name="Dong Y."/>
            <person name="Wang Y."/>
            <person name="Gao F."/>
            <person name="Huang H."/>
        </authorList>
    </citation>
    <scope>NUCLEOTIDE SEQUENCE [LARGE SCALE GENOMIC DNA]</scope>
    <source>
        <strain evidence="1 2">TJR01</strain>
    </source>
</reference>